<organism evidence="1 2">
    <name type="scientific">Fusarium euwallaceae</name>
    <dbReference type="NCBI Taxonomy" id="1147111"/>
    <lineage>
        <taxon>Eukaryota</taxon>
        <taxon>Fungi</taxon>
        <taxon>Dikarya</taxon>
        <taxon>Ascomycota</taxon>
        <taxon>Pezizomycotina</taxon>
        <taxon>Sordariomycetes</taxon>
        <taxon>Hypocreomycetidae</taxon>
        <taxon>Hypocreales</taxon>
        <taxon>Nectriaceae</taxon>
        <taxon>Fusarium</taxon>
        <taxon>Fusarium solani species complex</taxon>
    </lineage>
</organism>
<dbReference type="AlphaFoldDB" id="A0A430KX29"/>
<feature type="non-terminal residue" evidence="1">
    <location>
        <position position="1"/>
    </location>
</feature>
<reference evidence="1 2" key="1">
    <citation type="submission" date="2017-06" db="EMBL/GenBank/DDBJ databases">
        <title>Comparative genomic analysis of Ambrosia Fusariam Clade fungi.</title>
        <authorList>
            <person name="Stajich J.E."/>
            <person name="Carrillo J."/>
            <person name="Kijimoto T."/>
            <person name="Eskalen A."/>
            <person name="O'Donnell K."/>
            <person name="Kasson M."/>
        </authorList>
    </citation>
    <scope>NUCLEOTIDE SEQUENCE [LARGE SCALE GENOMIC DNA]</scope>
    <source>
        <strain evidence="1 2">UCR1854</strain>
    </source>
</reference>
<evidence type="ECO:0000313" key="1">
    <source>
        <dbReference type="EMBL" id="RTE68012.1"/>
    </source>
</evidence>
<proteinExistence type="predicted"/>
<dbReference type="Proteomes" id="UP000287124">
    <property type="component" value="Unassembled WGS sequence"/>
</dbReference>
<protein>
    <submittedName>
        <fullName evidence="1">Uncharacterized protein</fullName>
    </submittedName>
</protein>
<keyword evidence="2" id="KW-1185">Reference proteome</keyword>
<evidence type="ECO:0000313" key="2">
    <source>
        <dbReference type="Proteomes" id="UP000287124"/>
    </source>
</evidence>
<comment type="caution">
    <text evidence="1">The sequence shown here is derived from an EMBL/GenBank/DDBJ whole genome shotgun (WGS) entry which is preliminary data.</text>
</comment>
<gene>
    <name evidence="1" type="ORF">BHE90_017611</name>
</gene>
<name>A0A430KX29_9HYPO</name>
<accession>A0A430KX29</accession>
<dbReference type="EMBL" id="MIKF01001340">
    <property type="protein sequence ID" value="RTE68012.1"/>
    <property type="molecule type" value="Genomic_DNA"/>
</dbReference>
<sequence length="54" mass="5871">GAKAKYAGCGLTDHYRLIGDLTQSRETECVRFGRNGSSVTVVVCGPFHFPRSPQ</sequence>